<sequence length="461" mass="53975">MEVKPKLKEYIREIYETSEGTFVFCAFVKQLQFMATLDAIEVDMSYKRVKGDINEVIFATMLTNHGKIITLCRVFTDQENSAGYKFIFRMVFELISRSIGRPIRFHYLHGEGIKAIVGDMCPKQILGLGTFLQDQDTEHHRRSPAWHLARIMIFCAIHFMRTVSKIYPNRPDGSHIERHERLNGLLLCKTERDYHKLLDLIEEHEPDLKYWVRHKRHPVIAAGLCQACSGVSPKFFSRFRPHTNAVEQIHNKSYALGTYDSLLGAVTKSLYLDQQDLDQLETREKFGIHHRYQADDIEARFGRNLQREARKREKAENQASQHREAQIQFDIDDQILLEASSSGYVVDIGRRSRSSTPRRSRSSTPRRSSSRATTRSRSRISTSPSLRRTAVINSQNQDHLNDLRELEIRQKRQEIEDSQEERRMKRQQLELETKEQELRVAKIELERQLVAAQLEQIKRRN</sequence>
<dbReference type="EMBL" id="JAPQKR010000015">
    <property type="protein sequence ID" value="KAJ5195557.1"/>
    <property type="molecule type" value="Genomic_DNA"/>
</dbReference>
<proteinExistence type="predicted"/>
<reference evidence="3" key="2">
    <citation type="journal article" date="2023" name="IMA Fungus">
        <title>Comparative genomic study of the Penicillium genus elucidates a diverse pangenome and 15 lateral gene transfer events.</title>
        <authorList>
            <person name="Petersen C."/>
            <person name="Sorensen T."/>
            <person name="Nielsen M.R."/>
            <person name="Sondergaard T.E."/>
            <person name="Sorensen J.L."/>
            <person name="Fitzpatrick D.A."/>
            <person name="Frisvad J.C."/>
            <person name="Nielsen K.L."/>
        </authorList>
    </citation>
    <scope>NUCLEOTIDE SEQUENCE</scope>
    <source>
        <strain evidence="3">IBT 15544</strain>
    </source>
</reference>
<evidence type="ECO:0000256" key="2">
    <source>
        <dbReference type="SAM" id="MobiDB-lite"/>
    </source>
</evidence>
<feature type="compositionally biased region" description="Low complexity" evidence="2">
    <location>
        <begin position="362"/>
        <end position="385"/>
    </location>
</feature>
<name>A0A9W9JFW4_9EURO</name>
<evidence type="ECO:0000256" key="1">
    <source>
        <dbReference type="SAM" id="Coils"/>
    </source>
</evidence>
<dbReference type="Proteomes" id="UP001150904">
    <property type="component" value="Unassembled WGS sequence"/>
</dbReference>
<dbReference type="RefSeq" id="XP_058306045.1">
    <property type="nucleotide sequence ID" value="XM_058456057.1"/>
</dbReference>
<accession>A0A9W9JFW4</accession>
<dbReference type="AlphaFoldDB" id="A0A9W9JFW4"/>
<reference evidence="3" key="1">
    <citation type="submission" date="2022-12" db="EMBL/GenBank/DDBJ databases">
        <authorList>
            <person name="Petersen C."/>
        </authorList>
    </citation>
    <scope>NUCLEOTIDE SEQUENCE</scope>
    <source>
        <strain evidence="3">IBT 15544</strain>
    </source>
</reference>
<feature type="coiled-coil region" evidence="1">
    <location>
        <begin position="396"/>
        <end position="460"/>
    </location>
</feature>
<organism evidence="3 4">
    <name type="scientific">Penicillium cinerascens</name>
    <dbReference type="NCBI Taxonomy" id="70096"/>
    <lineage>
        <taxon>Eukaryota</taxon>
        <taxon>Fungi</taxon>
        <taxon>Dikarya</taxon>
        <taxon>Ascomycota</taxon>
        <taxon>Pezizomycotina</taxon>
        <taxon>Eurotiomycetes</taxon>
        <taxon>Eurotiomycetidae</taxon>
        <taxon>Eurotiales</taxon>
        <taxon>Aspergillaceae</taxon>
        <taxon>Penicillium</taxon>
    </lineage>
</organism>
<feature type="compositionally biased region" description="Basic residues" evidence="2">
    <location>
        <begin position="351"/>
        <end position="361"/>
    </location>
</feature>
<dbReference type="GeneID" id="83183358"/>
<keyword evidence="4" id="KW-1185">Reference proteome</keyword>
<gene>
    <name evidence="3" type="ORF">N7498_008995</name>
</gene>
<feature type="region of interest" description="Disordered" evidence="2">
    <location>
        <begin position="348"/>
        <end position="385"/>
    </location>
</feature>
<comment type="caution">
    <text evidence="3">The sequence shown here is derived from an EMBL/GenBank/DDBJ whole genome shotgun (WGS) entry which is preliminary data.</text>
</comment>
<dbReference type="OrthoDB" id="4774651at2759"/>
<keyword evidence="1" id="KW-0175">Coiled coil</keyword>
<evidence type="ECO:0000313" key="4">
    <source>
        <dbReference type="Proteomes" id="UP001150904"/>
    </source>
</evidence>
<protein>
    <submittedName>
        <fullName evidence="3">Uncharacterized protein</fullName>
    </submittedName>
</protein>
<evidence type="ECO:0000313" key="3">
    <source>
        <dbReference type="EMBL" id="KAJ5195557.1"/>
    </source>
</evidence>